<dbReference type="Proteomes" id="UP001595925">
    <property type="component" value="Unassembled WGS sequence"/>
</dbReference>
<keyword evidence="2" id="KW-1185">Reference proteome</keyword>
<dbReference type="AlphaFoldDB" id="A0ABD5QNI3"/>
<protein>
    <recommendedName>
        <fullName evidence="3">Transposase</fullName>
    </recommendedName>
</protein>
<feature type="non-terminal residue" evidence="1">
    <location>
        <position position="233"/>
    </location>
</feature>
<sequence length="233" mass="26952">MEDPALRCECGSERANKHGTYDRNPHGREPVRVQRYRCLTCGGTFSPSLSYIKDDYWYPDEIRRLVRVVNAFTDASLERLQDICTVHFAVRPSDQQIRNWITEDTGEIVENDLPICSGIYTYDEQYLWVDGKRKYRFLLYDDLMGAPVAEQAVDDCSKATVREFLTAALDDKPVFVVTTDGRSEYAEIVEDDLGAFHHRCHFHFLKNGEKKLRNKVFQSVRYSNAEKLHAAIV</sequence>
<proteinExistence type="predicted"/>
<gene>
    <name evidence="1" type="ORF">ACFPFO_23245</name>
</gene>
<dbReference type="EMBL" id="JBHSJG010000088">
    <property type="protein sequence ID" value="MFC4990607.1"/>
    <property type="molecule type" value="Genomic_DNA"/>
</dbReference>
<name>A0ABD5QNI3_9EURY</name>
<evidence type="ECO:0000313" key="1">
    <source>
        <dbReference type="EMBL" id="MFC4990607.1"/>
    </source>
</evidence>
<evidence type="ECO:0008006" key="3">
    <source>
        <dbReference type="Google" id="ProtNLM"/>
    </source>
</evidence>
<comment type="caution">
    <text evidence="1">The sequence shown here is derived from an EMBL/GenBank/DDBJ whole genome shotgun (WGS) entry which is preliminary data.</text>
</comment>
<organism evidence="1 2">
    <name type="scientific">Saliphagus infecundisoli</name>
    <dbReference type="NCBI Taxonomy" id="1849069"/>
    <lineage>
        <taxon>Archaea</taxon>
        <taxon>Methanobacteriati</taxon>
        <taxon>Methanobacteriota</taxon>
        <taxon>Stenosarchaea group</taxon>
        <taxon>Halobacteria</taxon>
        <taxon>Halobacteriales</taxon>
        <taxon>Natrialbaceae</taxon>
        <taxon>Saliphagus</taxon>
    </lineage>
</organism>
<reference evidence="1 2" key="1">
    <citation type="journal article" date="2019" name="Int. J. Syst. Evol. Microbiol.">
        <title>The Global Catalogue of Microorganisms (GCM) 10K type strain sequencing project: providing services to taxonomists for standard genome sequencing and annotation.</title>
        <authorList>
            <consortium name="The Broad Institute Genomics Platform"/>
            <consortium name="The Broad Institute Genome Sequencing Center for Infectious Disease"/>
            <person name="Wu L."/>
            <person name="Ma J."/>
        </authorList>
    </citation>
    <scope>NUCLEOTIDE SEQUENCE [LARGE SCALE GENOMIC DNA]</scope>
    <source>
        <strain evidence="1 2">CGMCC 1.15824</strain>
    </source>
</reference>
<accession>A0ABD5QNI3</accession>
<evidence type="ECO:0000313" key="2">
    <source>
        <dbReference type="Proteomes" id="UP001595925"/>
    </source>
</evidence>